<proteinExistence type="predicted"/>
<dbReference type="PANTHER" id="PTHR38340">
    <property type="entry name" value="S-LAYER PROTEIN"/>
    <property type="match status" value="1"/>
</dbReference>
<dbReference type="Gene3D" id="2.150.10.10">
    <property type="entry name" value="Serralysin-like metalloprotease, C-terminal"/>
    <property type="match status" value="5"/>
</dbReference>
<evidence type="ECO:0000256" key="1">
    <source>
        <dbReference type="ARBA" id="ARBA00004613"/>
    </source>
</evidence>
<dbReference type="OrthoDB" id="8603460at2"/>
<dbReference type="PROSITE" id="PS00330">
    <property type="entry name" value="HEMOLYSIN_CALCIUM"/>
    <property type="match status" value="4"/>
</dbReference>
<dbReference type="GO" id="GO:0005576">
    <property type="term" value="C:extracellular region"/>
    <property type="evidence" value="ECO:0007669"/>
    <property type="project" value="UniProtKB-SubCell"/>
</dbReference>
<evidence type="ECO:0000313" key="4">
    <source>
        <dbReference type="Proteomes" id="UP000193303"/>
    </source>
</evidence>
<dbReference type="EMBL" id="MTAB01000003">
    <property type="protein sequence ID" value="OSI24686.1"/>
    <property type="molecule type" value="Genomic_DNA"/>
</dbReference>
<dbReference type="RefSeq" id="WP_085358119.1">
    <property type="nucleotide sequence ID" value="NZ_MTAB01000003.1"/>
</dbReference>
<evidence type="ECO:0000256" key="2">
    <source>
        <dbReference type="ARBA" id="ARBA00022525"/>
    </source>
</evidence>
<dbReference type="PANTHER" id="PTHR38340:SF1">
    <property type="entry name" value="S-LAYER PROTEIN"/>
    <property type="match status" value="1"/>
</dbReference>
<dbReference type="AlphaFoldDB" id="A0A1X3DKR7"/>
<dbReference type="InterPro" id="IPR011049">
    <property type="entry name" value="Serralysin-like_metalloprot_C"/>
</dbReference>
<dbReference type="InterPro" id="IPR050557">
    <property type="entry name" value="RTX_toxin/Mannuronan_C5-epim"/>
</dbReference>
<dbReference type="InterPro" id="IPR018511">
    <property type="entry name" value="Hemolysin-typ_Ca-bd_CS"/>
</dbReference>
<dbReference type="SUPFAM" id="SSF51120">
    <property type="entry name" value="beta-Roll"/>
    <property type="match status" value="5"/>
</dbReference>
<dbReference type="Pfam" id="PF00353">
    <property type="entry name" value="HemolysinCabind"/>
    <property type="match status" value="7"/>
</dbReference>
<comment type="subcellular location">
    <subcellularLocation>
        <location evidence="1">Secreted</location>
    </subcellularLocation>
</comment>
<sequence>MSDPKTFTGTPGNDIYYVNHIDDKIIEQPNGGRDRVYSRVSYSLSNNVEDLFLSGNAHLHGFGNDSDNLINGNIGNNRLNGNGGDDVLYGNSGNDTLFGGKGNDTLFGGAHDDTVNGDEGNDTLYGGSGRDILNGGAGNDELYGGAHSDTYIFRAGSGHDTIRDLEGTDLVRFGPGIKPEQLVIEAVTKGEGTTDWVIKVDQNSSLTIPSQYFDDNTKLAIDYFVFDSGMLNAKDLANLAGVEPPFPDKNKGLTIKGDDSDNRLAGSDLNDQIYGLGGQDTLIGNAGGDYLDGGTGADNLTGDLGNDTLHGGDGNDTLSGGLGNDMLYGDTGDDTYLIDLTEQGKDTIVDSFGINTVKFTHIENSSDFDDFDVHVVANQSGGVDWVISSYSTGHSITIKNQINSSDKPAVDKFILGQGDKTVTYTHEEFINRTGFTQKGTDGDDVILGSEGNDYFNGGAGNDHIEGNRGSDTYYFGRGSGKDVIFDFGKVWRPQDDMPPFESADNAVRFGPGITPRDLEITRIEGYDESLIKGKIGETNQIPDLSGDTWVIRIKGTDDTLTILNQHNGDGAAINEFVFDNYWLSSRRMAEIMELDTRTQTREIYERQGYIMLRPKDGDLSSDDWITFDEVSKGRLIKLPTNFRAAPDNLEHVPLHEALHVKEYYSKYMNESRIIFIPYHGTPDAYVKYHITPDSYSAYTTKDYQQILKFDVQAAQNMKNYTVVEEGNSRIVIGNAGGHFQYNGDSKNELVYASGSKNTIHGGDGDDVIIGERGSKNFLYGGEGNDQLRGGYYGTNVLDGGSGDDTLVGSEYLDTFLFGRGSGQDTIDGYDPHYKGNEDTVRFSDGLKPQDLTLSIKPKGDGGTDWVIGIKGSQDTLTIQWQSRSNGDKNVEFFEFDSGKYTADQFQALVTGSAAVTPLTGAHHSEEADRVLPWDTLGSDTVREGAVNDVLAKVNQNALASLLRLNKGFANLEGLLENNSRFEEALNKLADTRSFDLKPLFADTADHAPAYSGSHAAMNMPEETAGNISII</sequence>
<reference evidence="4" key="1">
    <citation type="submission" date="2017-01" db="EMBL/GenBank/DDBJ databases">
        <authorList>
            <person name="Mah S.A."/>
            <person name="Swanson W.J."/>
            <person name="Moy G.W."/>
            <person name="Vacquier V.D."/>
        </authorList>
    </citation>
    <scope>NUCLEOTIDE SEQUENCE [LARGE SCALE GENOMIC DNA]</scope>
    <source>
        <strain evidence="4">124861</strain>
    </source>
</reference>
<accession>A0A1X3DKR7</accession>
<comment type="caution">
    <text evidence="3">The sequence shown here is derived from an EMBL/GenBank/DDBJ whole genome shotgun (WGS) entry which is preliminary data.</text>
</comment>
<protein>
    <submittedName>
        <fullName evidence="3">Uncharacterized protein</fullName>
    </submittedName>
</protein>
<dbReference type="Proteomes" id="UP000193303">
    <property type="component" value="Unassembled WGS sequence"/>
</dbReference>
<dbReference type="InterPro" id="IPR001343">
    <property type="entry name" value="Hemolysn_Ca-bd"/>
</dbReference>
<dbReference type="GO" id="GO:0005509">
    <property type="term" value="F:calcium ion binding"/>
    <property type="evidence" value="ECO:0007669"/>
    <property type="project" value="InterPro"/>
</dbReference>
<evidence type="ECO:0000313" key="3">
    <source>
        <dbReference type="EMBL" id="OSI24686.1"/>
    </source>
</evidence>
<gene>
    <name evidence="3" type="ORF">BV912_02210</name>
</gene>
<keyword evidence="2" id="KW-0964">Secreted</keyword>
<dbReference type="PRINTS" id="PR00313">
    <property type="entry name" value="CABNDNGRPT"/>
</dbReference>
<organism evidence="3 4">
    <name type="scientific">Neisseria dumasiana</name>
    <dbReference type="NCBI Taxonomy" id="1931275"/>
    <lineage>
        <taxon>Bacteria</taxon>
        <taxon>Pseudomonadati</taxon>
        <taxon>Pseudomonadota</taxon>
        <taxon>Betaproteobacteria</taxon>
        <taxon>Neisseriales</taxon>
        <taxon>Neisseriaceae</taxon>
        <taxon>Neisseria</taxon>
    </lineage>
</organism>
<name>A0A1X3DKR7_9NEIS</name>